<comment type="caution">
    <text evidence="3">The sequence shown here is derived from an EMBL/GenBank/DDBJ whole genome shotgun (WGS) entry which is preliminary data.</text>
</comment>
<keyword evidence="1" id="KW-0812">Transmembrane</keyword>
<keyword evidence="1" id="KW-0472">Membrane</keyword>
<name>A0A8K0T079_9HYPO</name>
<reference evidence="3" key="1">
    <citation type="journal article" date="2021" name="Nat. Commun.">
        <title>Genetic determinants of endophytism in the Arabidopsis root mycobiome.</title>
        <authorList>
            <person name="Mesny F."/>
            <person name="Miyauchi S."/>
            <person name="Thiergart T."/>
            <person name="Pickel B."/>
            <person name="Atanasova L."/>
            <person name="Karlsson M."/>
            <person name="Huettel B."/>
            <person name="Barry K.W."/>
            <person name="Haridas S."/>
            <person name="Chen C."/>
            <person name="Bauer D."/>
            <person name="Andreopoulos W."/>
            <person name="Pangilinan J."/>
            <person name="LaButti K."/>
            <person name="Riley R."/>
            <person name="Lipzen A."/>
            <person name="Clum A."/>
            <person name="Drula E."/>
            <person name="Henrissat B."/>
            <person name="Kohler A."/>
            <person name="Grigoriev I.V."/>
            <person name="Martin F.M."/>
            <person name="Hacquard S."/>
        </authorList>
    </citation>
    <scope>NUCLEOTIDE SEQUENCE</scope>
    <source>
        <strain evidence="3">MPI-CAGE-CH-0235</strain>
    </source>
</reference>
<dbReference type="InterPro" id="IPR052061">
    <property type="entry name" value="PTE-AB_protein"/>
</dbReference>
<accession>A0A8K0T079</accession>
<dbReference type="AlphaFoldDB" id="A0A8K0T079"/>
<dbReference type="OrthoDB" id="506431at2759"/>
<organism evidence="3 4">
    <name type="scientific">Stachybotrys elegans</name>
    <dbReference type="NCBI Taxonomy" id="80388"/>
    <lineage>
        <taxon>Eukaryota</taxon>
        <taxon>Fungi</taxon>
        <taxon>Dikarya</taxon>
        <taxon>Ascomycota</taxon>
        <taxon>Pezizomycotina</taxon>
        <taxon>Sordariomycetes</taxon>
        <taxon>Hypocreomycetidae</taxon>
        <taxon>Hypocreales</taxon>
        <taxon>Stachybotryaceae</taxon>
        <taxon>Stachybotrys</taxon>
    </lineage>
</organism>
<proteinExistence type="predicted"/>
<feature type="domain" description="Thioesterase" evidence="2">
    <location>
        <begin position="173"/>
        <end position="237"/>
    </location>
</feature>
<dbReference type="PANTHER" id="PTHR47260:SF7">
    <property type="entry name" value="THIOESTERASE FAMILY PROTEIN (AFU_ORTHOLOGUE AFUA_1G10800)"/>
    <property type="match status" value="1"/>
</dbReference>
<dbReference type="Gene3D" id="3.10.129.10">
    <property type="entry name" value="Hotdog Thioesterase"/>
    <property type="match status" value="1"/>
</dbReference>
<evidence type="ECO:0000259" key="2">
    <source>
        <dbReference type="Pfam" id="PF03061"/>
    </source>
</evidence>
<dbReference type="CDD" id="cd03443">
    <property type="entry name" value="PaaI_thioesterase"/>
    <property type="match status" value="1"/>
</dbReference>
<dbReference type="SUPFAM" id="SSF54637">
    <property type="entry name" value="Thioesterase/thiol ester dehydrase-isomerase"/>
    <property type="match status" value="1"/>
</dbReference>
<dbReference type="Proteomes" id="UP000813444">
    <property type="component" value="Unassembled WGS sequence"/>
</dbReference>
<dbReference type="InterPro" id="IPR029069">
    <property type="entry name" value="HotDog_dom_sf"/>
</dbReference>
<protein>
    <submittedName>
        <fullName evidence="3">HotDog domain-containing protein</fullName>
    </submittedName>
</protein>
<gene>
    <name evidence="3" type="ORF">B0I35DRAFT_405907</name>
</gene>
<dbReference type="InterPro" id="IPR006683">
    <property type="entry name" value="Thioestr_dom"/>
</dbReference>
<dbReference type="PANTHER" id="PTHR47260">
    <property type="entry name" value="UPF0644 PROTEIN PB2B4.06"/>
    <property type="match status" value="1"/>
</dbReference>
<evidence type="ECO:0000313" key="4">
    <source>
        <dbReference type="Proteomes" id="UP000813444"/>
    </source>
</evidence>
<sequence length="273" mass="29434">MFSRQHIGRTGRQLGRSVQRSWAEGAQRRAYASETPNAKNGGFGRILRLAAFGAAFGGAGAAAMWQTMTSRGMGFYSDEASLTRFIASDEQARMAEETINAHPLVAELRARSDLTESRPHMKMPASYRQRSLTGGALLGPNRLVVPPYLWLEAGGRSLVAVTYVGDDLCGHPGIVHGGFLATMLDEGLAHCCFGALPHNIAVTANLSIDYRKPTPAGSFLVLRAQTVKVEGRKAWVKGHIELLAKPGEKPTILAEANGLFVSPKYAAMLPRMS</sequence>
<evidence type="ECO:0000313" key="3">
    <source>
        <dbReference type="EMBL" id="KAH7326709.1"/>
    </source>
</evidence>
<keyword evidence="4" id="KW-1185">Reference proteome</keyword>
<feature type="transmembrane region" description="Helical" evidence="1">
    <location>
        <begin position="46"/>
        <end position="65"/>
    </location>
</feature>
<evidence type="ECO:0000256" key="1">
    <source>
        <dbReference type="SAM" id="Phobius"/>
    </source>
</evidence>
<keyword evidence="1" id="KW-1133">Transmembrane helix</keyword>
<dbReference type="EMBL" id="JAGPNK010000002">
    <property type="protein sequence ID" value="KAH7326709.1"/>
    <property type="molecule type" value="Genomic_DNA"/>
</dbReference>
<dbReference type="Pfam" id="PF03061">
    <property type="entry name" value="4HBT"/>
    <property type="match status" value="1"/>
</dbReference>